<dbReference type="Gene3D" id="3.40.50.620">
    <property type="entry name" value="HUPs"/>
    <property type="match status" value="1"/>
</dbReference>
<proteinExistence type="predicted"/>
<accession>U2KRF0</accession>
<evidence type="ECO:0000256" key="1">
    <source>
        <dbReference type="ARBA" id="ARBA00022723"/>
    </source>
</evidence>
<evidence type="ECO:0000259" key="4">
    <source>
        <dbReference type="PROSITE" id="PS51379"/>
    </source>
</evidence>
<dbReference type="EMBL" id="AWET01000032">
    <property type="protein sequence ID" value="ERK01037.1"/>
    <property type="molecule type" value="Genomic_DNA"/>
</dbReference>
<dbReference type="Gene3D" id="3.30.70.20">
    <property type="match status" value="1"/>
</dbReference>
<dbReference type="PROSITE" id="PS51379">
    <property type="entry name" value="4FE4S_FER_2"/>
    <property type="match status" value="1"/>
</dbReference>
<dbReference type="PATRIC" id="fig|1081904.3.peg.1348"/>
<name>U2KRF0_9BACT</name>
<keyword evidence="1" id="KW-0479">Metal-binding</keyword>
<dbReference type="Proteomes" id="UP000016600">
    <property type="component" value="Unassembled WGS sequence"/>
</dbReference>
<keyword evidence="2" id="KW-0408">Iron</keyword>
<dbReference type="AlphaFoldDB" id="U2KRF0"/>
<dbReference type="PROSITE" id="PS00198">
    <property type="entry name" value="4FE4S_FER_1"/>
    <property type="match status" value="1"/>
</dbReference>
<comment type="caution">
    <text evidence="5">The sequence shown here is derived from an EMBL/GenBank/DDBJ whole genome shotgun (WGS) entry which is preliminary data.</text>
</comment>
<keyword evidence="6" id="KW-1185">Reference proteome</keyword>
<dbReference type="InterPro" id="IPR050128">
    <property type="entry name" value="Sulfate_adenylyltrnsfr_sub2"/>
</dbReference>
<dbReference type="GO" id="GO:0003824">
    <property type="term" value="F:catalytic activity"/>
    <property type="evidence" value="ECO:0007669"/>
    <property type="project" value="InterPro"/>
</dbReference>
<keyword evidence="3" id="KW-0411">Iron-sulfur</keyword>
<protein>
    <submittedName>
        <fullName evidence="5">Phosphoadenosine phosphosulfate reductase family protein</fullName>
    </submittedName>
</protein>
<evidence type="ECO:0000256" key="3">
    <source>
        <dbReference type="ARBA" id="ARBA00023014"/>
    </source>
</evidence>
<dbReference type="InterPro" id="IPR002500">
    <property type="entry name" value="PAPS_reduct_dom"/>
</dbReference>
<dbReference type="InterPro" id="IPR017900">
    <property type="entry name" value="4Fe4S_Fe_S_CS"/>
</dbReference>
<dbReference type="GO" id="GO:0051536">
    <property type="term" value="F:iron-sulfur cluster binding"/>
    <property type="evidence" value="ECO:0007669"/>
    <property type="project" value="UniProtKB-KW"/>
</dbReference>
<dbReference type="InterPro" id="IPR017896">
    <property type="entry name" value="4Fe4S_Fe-S-bd"/>
</dbReference>
<dbReference type="InterPro" id="IPR014729">
    <property type="entry name" value="Rossmann-like_a/b/a_fold"/>
</dbReference>
<dbReference type="SUPFAM" id="SSF54862">
    <property type="entry name" value="4Fe-4S ferredoxins"/>
    <property type="match status" value="1"/>
</dbReference>
<dbReference type="PANTHER" id="PTHR43196">
    <property type="entry name" value="SULFATE ADENYLYLTRANSFERASE SUBUNIT 2"/>
    <property type="match status" value="1"/>
</dbReference>
<evidence type="ECO:0000313" key="5">
    <source>
        <dbReference type="EMBL" id="ERK01037.1"/>
    </source>
</evidence>
<evidence type="ECO:0000256" key="2">
    <source>
        <dbReference type="ARBA" id="ARBA00023004"/>
    </source>
</evidence>
<organism evidence="5 6">
    <name type="scientific">Hoylesella pleuritidis F0068</name>
    <dbReference type="NCBI Taxonomy" id="1081904"/>
    <lineage>
        <taxon>Bacteria</taxon>
        <taxon>Pseudomonadati</taxon>
        <taxon>Bacteroidota</taxon>
        <taxon>Bacteroidia</taxon>
        <taxon>Bacteroidales</taxon>
        <taxon>Prevotellaceae</taxon>
        <taxon>Hoylesella</taxon>
    </lineage>
</organism>
<evidence type="ECO:0000313" key="6">
    <source>
        <dbReference type="Proteomes" id="UP000016600"/>
    </source>
</evidence>
<dbReference type="Pfam" id="PF01507">
    <property type="entry name" value="PAPS_reduct"/>
    <property type="match status" value="1"/>
</dbReference>
<sequence>MYKITWDKETGGVLLHSRIVDGTLGISPRPVFWEELDLLKLNELGWKYPHTEEPLLWAINKQYWYQGELMFEAKGANVYDAATIIFQPGKDNVELNPIDVKKMLKRNAEFMFLLESEAIEFIRETFIQYAGARKSVAKVAANQLDYETLAKRMEAKIKKKMAIVREDCDSFEIMPLDTAEKQGKKVFHTTKIDKFLASFSGGKDSQVVLDLCTRAIPSTEFEVIYSDTGYELPPSLDLYQQVQDHYHKLFPDLKFSLTRNHKSVLNYWDKIGTPSDKHRWCCSIMKTAPLYRSLKIEGTNKQAKVLTFDGVRSEESVRRSNYNRIGKGVKHDTVINASPILNWSSVEIFLYLWRQKLPINKAYRNGMTRVGCLICPFSSGWNDMVSNKKYKEKLEPFLSRIEENTKKAGIKDHDVYIKDGNWKHRAGGREISFPSNLFIESSKPHLKIKVHNSQEDLLTWMNAIGKYSIYADGDNKIKGELRYQNRVYQFSITRIGSEQTIIFENTSVDPILQGLIKRVFYKATFCIHCTACEVECPTGALSIKATSAHIDGSKCIHCKKCLTFHDFGCITAASLAVTGTTKEHKMKLISYNNFGLNEGWLSVYFSDPKAFFVNNLAGLNVKEQMPSFAKWLYQAGIIADTKTKEITPLGRFLADSYADNNNLVWQIIWINLSYEAPIVTWYNSTIEWNTFVSQQGLEELVANDYADNGKKTIHNVVYAFARTMKESPLGEFGPYSFINKNEYQKKPFIFVERAAIAYSLYKYSEVKNIRSLNISDLYSNDNNIGVYKEFGISKEEMKTQLRSLNSDSERVLIAELNMGLENITLRENLNAFECLRLLAK</sequence>
<reference evidence="5 6" key="1">
    <citation type="submission" date="2013-08" db="EMBL/GenBank/DDBJ databases">
        <authorList>
            <person name="Durkin A.S."/>
            <person name="Haft D.R."/>
            <person name="McCorrison J."/>
            <person name="Torralba M."/>
            <person name="Gillis M."/>
            <person name="Haft D.H."/>
            <person name="Methe B."/>
            <person name="Sutton G."/>
            <person name="Nelson K.E."/>
        </authorList>
    </citation>
    <scope>NUCLEOTIDE SEQUENCE [LARGE SCALE GENOMIC DNA]</scope>
    <source>
        <strain evidence="5 6">F0068</strain>
    </source>
</reference>
<dbReference type="GO" id="GO:0046872">
    <property type="term" value="F:metal ion binding"/>
    <property type="evidence" value="ECO:0007669"/>
    <property type="project" value="UniProtKB-KW"/>
</dbReference>
<gene>
    <name evidence="5" type="ORF">HMPREF1218_0902</name>
</gene>
<dbReference type="PANTHER" id="PTHR43196:SF2">
    <property type="entry name" value="PHOSPHOADENOSINE PHOSPHOSULFATE REDUCTASE"/>
    <property type="match status" value="1"/>
</dbReference>
<dbReference type="RefSeq" id="WP_021584039.1">
    <property type="nucleotide sequence ID" value="NZ_AWET01000032.1"/>
</dbReference>
<feature type="domain" description="4Fe-4S ferredoxin-type" evidence="4">
    <location>
        <begin position="517"/>
        <end position="546"/>
    </location>
</feature>
<dbReference type="SUPFAM" id="SSF52402">
    <property type="entry name" value="Adenine nucleotide alpha hydrolases-like"/>
    <property type="match status" value="1"/>
</dbReference>